<reference evidence="1 2" key="2">
    <citation type="submission" date="2018-10" db="EMBL/GenBank/DDBJ databases">
        <authorList>
            <consortium name="Pathogen Informatics"/>
        </authorList>
    </citation>
    <scope>NUCLEOTIDE SEQUENCE [LARGE SCALE GENOMIC DNA]</scope>
</reference>
<gene>
    <name evidence="1" type="ORF">EVEC_LOCUS11323</name>
</gene>
<protein>
    <submittedName>
        <fullName evidence="3">EF-hand domain-containing protein</fullName>
    </submittedName>
</protein>
<proteinExistence type="predicted"/>
<dbReference type="WBParaSite" id="EVEC_0001207901-mRNA-1">
    <property type="protein sequence ID" value="EVEC_0001207901-mRNA-1"/>
    <property type="gene ID" value="EVEC_0001207901"/>
</dbReference>
<sequence>MLTAVRCKSPVIHTSKNKPSLSERHRNFQKSCARKSNPGIKARLINSICWAWREFQYWLCYYKDEDEIDVEELLTNPFNTQPPSLNELSQVTGFQKQWIMFLYRNFKQKCLNGRMSMVQWRQIFRQIFKNAADIEYADRIFLAIAGNRSQKLITFEDLIMYLCELNQWQQLKVINDSNNPSAMAQFAFSLMKPNEKGQVDIKNFTDYVECVFSLNSRPVGCSENTFDHFQVNTSNSTFSKTSSRSPALQNFASEQFSVLDKEEKGYITVYDLERLFAELANDKTTVDFESHSNGKTVIYWELSCRLTKNTRG</sequence>
<dbReference type="EMBL" id="UXUI01011880">
    <property type="protein sequence ID" value="VDD96572.1"/>
    <property type="molecule type" value="Genomic_DNA"/>
</dbReference>
<reference evidence="3" key="1">
    <citation type="submission" date="2017-02" db="UniProtKB">
        <authorList>
            <consortium name="WormBaseParasite"/>
        </authorList>
    </citation>
    <scope>IDENTIFICATION</scope>
</reference>
<dbReference type="STRING" id="51028.A0A0N4VMC8"/>
<accession>A0A0N4VMC8</accession>
<evidence type="ECO:0000313" key="3">
    <source>
        <dbReference type="WBParaSite" id="EVEC_0001207901-mRNA-1"/>
    </source>
</evidence>
<dbReference type="AlphaFoldDB" id="A0A0N4VMC8"/>
<dbReference type="OrthoDB" id="5815468at2759"/>
<evidence type="ECO:0000313" key="2">
    <source>
        <dbReference type="Proteomes" id="UP000274131"/>
    </source>
</evidence>
<dbReference type="SUPFAM" id="SSF47473">
    <property type="entry name" value="EF-hand"/>
    <property type="match status" value="2"/>
</dbReference>
<dbReference type="Proteomes" id="UP000274131">
    <property type="component" value="Unassembled WGS sequence"/>
</dbReference>
<dbReference type="Gene3D" id="1.10.238.10">
    <property type="entry name" value="EF-hand"/>
    <property type="match status" value="1"/>
</dbReference>
<evidence type="ECO:0000313" key="1">
    <source>
        <dbReference type="EMBL" id="VDD96572.1"/>
    </source>
</evidence>
<dbReference type="InterPro" id="IPR011992">
    <property type="entry name" value="EF-hand-dom_pair"/>
</dbReference>
<keyword evidence="2" id="KW-1185">Reference proteome</keyword>
<name>A0A0N4VMC8_ENTVE</name>
<organism evidence="3">
    <name type="scientific">Enterobius vermicularis</name>
    <name type="common">Human pinworm</name>
    <dbReference type="NCBI Taxonomy" id="51028"/>
    <lineage>
        <taxon>Eukaryota</taxon>
        <taxon>Metazoa</taxon>
        <taxon>Ecdysozoa</taxon>
        <taxon>Nematoda</taxon>
        <taxon>Chromadorea</taxon>
        <taxon>Rhabditida</taxon>
        <taxon>Spirurina</taxon>
        <taxon>Oxyuridomorpha</taxon>
        <taxon>Oxyuroidea</taxon>
        <taxon>Oxyuridae</taxon>
        <taxon>Enterobius</taxon>
    </lineage>
</organism>